<dbReference type="SMART" id="SM00338">
    <property type="entry name" value="BRLZ"/>
    <property type="match status" value="1"/>
</dbReference>
<evidence type="ECO:0000313" key="10">
    <source>
        <dbReference type="WBParaSite" id="PSAMB.scaffold3975size16181.g23068.t1"/>
    </source>
</evidence>
<dbReference type="WBParaSite" id="PSAMB.scaffold3975size16181.g23068.t1">
    <property type="protein sequence ID" value="PSAMB.scaffold3975size16181.g23068.t1"/>
    <property type="gene ID" value="PSAMB.scaffold3975size16181.g23068"/>
</dbReference>
<reference evidence="10" key="1">
    <citation type="submission" date="2022-11" db="UniProtKB">
        <authorList>
            <consortium name="WormBaseParasite"/>
        </authorList>
    </citation>
    <scope>IDENTIFICATION</scope>
</reference>
<dbReference type="GO" id="GO:0000977">
    <property type="term" value="F:RNA polymerase II transcription regulatory region sequence-specific DNA binding"/>
    <property type="evidence" value="ECO:0007669"/>
    <property type="project" value="TreeGrafter"/>
</dbReference>
<evidence type="ECO:0000256" key="4">
    <source>
        <dbReference type="ARBA" id="ARBA00023125"/>
    </source>
</evidence>
<keyword evidence="9" id="KW-1185">Reference proteome</keyword>
<name>A0A914WFG0_9BILA</name>
<organism evidence="9 10">
    <name type="scientific">Plectus sambesii</name>
    <dbReference type="NCBI Taxonomy" id="2011161"/>
    <lineage>
        <taxon>Eukaryota</taxon>
        <taxon>Metazoa</taxon>
        <taxon>Ecdysozoa</taxon>
        <taxon>Nematoda</taxon>
        <taxon>Chromadorea</taxon>
        <taxon>Plectida</taxon>
        <taxon>Plectina</taxon>
        <taxon>Plectoidea</taxon>
        <taxon>Plectidae</taxon>
        <taxon>Plectus</taxon>
    </lineage>
</organism>
<dbReference type="PROSITE" id="PS50217">
    <property type="entry name" value="BZIP"/>
    <property type="match status" value="1"/>
</dbReference>
<keyword evidence="5" id="KW-0804">Transcription</keyword>
<keyword evidence="3" id="KW-0805">Transcription regulation</keyword>
<evidence type="ECO:0000256" key="7">
    <source>
        <dbReference type="SAM" id="MobiDB-lite"/>
    </source>
</evidence>
<dbReference type="PANTHER" id="PTHR13044:SF14">
    <property type="entry name" value="CRYPTOCEPHAL, ISOFORM A"/>
    <property type="match status" value="1"/>
</dbReference>
<feature type="compositionally biased region" description="Basic and acidic residues" evidence="7">
    <location>
        <begin position="270"/>
        <end position="294"/>
    </location>
</feature>
<protein>
    <submittedName>
        <fullName evidence="10">BZIP domain-containing protein</fullName>
    </submittedName>
</protein>
<dbReference type="Gene3D" id="1.20.5.170">
    <property type="match status" value="1"/>
</dbReference>
<dbReference type="FunFam" id="1.20.5.170:FF:000021">
    <property type="entry name" value="Cyclic AMP-dependent transcription factor ATF-4"/>
    <property type="match status" value="1"/>
</dbReference>
<dbReference type="Proteomes" id="UP000887566">
    <property type="component" value="Unplaced"/>
</dbReference>
<evidence type="ECO:0000256" key="1">
    <source>
        <dbReference type="ARBA" id="ARBA00004123"/>
    </source>
</evidence>
<dbReference type="SUPFAM" id="SSF57959">
    <property type="entry name" value="Leucine zipper domain"/>
    <property type="match status" value="1"/>
</dbReference>
<evidence type="ECO:0000256" key="2">
    <source>
        <dbReference type="ARBA" id="ARBA00007163"/>
    </source>
</evidence>
<evidence type="ECO:0000313" key="9">
    <source>
        <dbReference type="Proteomes" id="UP000887566"/>
    </source>
</evidence>
<sequence length="345" mass="38500">MEAMDDCMVPSLEDLEENPLIKDSFIGVTDPVLKWPPGVEFVEADGSASIEASDFYYHSQQQQQQLSYVQSASTYGRRQRQESFNLGQLLTGVDAGQQPPLQSFLQQKNLADNLDGSQYQQQQQQQSFVDSGAGASGGSFEMGWLENKTDLTLLSGWIGDAATIDFAEGVAVKEQRQIVPAVVEDEAVPEKDQILQEIVRECEEIERRSSPGSDYPSSVSSPSNSTSPLNSVASSPQFTWTARPVATFAFKRQQPTTITLEQASTALQPKDVKARSKTVQKEKKKAQNREAATRYREKKRLEREGVRGELSTLESRNMELKTQVDDIQYEIDYLRGLMREIGLAK</sequence>
<evidence type="ECO:0000256" key="6">
    <source>
        <dbReference type="ARBA" id="ARBA00023242"/>
    </source>
</evidence>
<dbReference type="Pfam" id="PF00170">
    <property type="entry name" value="bZIP_1"/>
    <property type="match status" value="1"/>
</dbReference>
<evidence type="ECO:0000259" key="8">
    <source>
        <dbReference type="PROSITE" id="PS50217"/>
    </source>
</evidence>
<comment type="subcellular location">
    <subcellularLocation>
        <location evidence="1">Nucleus</location>
    </subcellularLocation>
</comment>
<dbReference type="GO" id="GO:0001228">
    <property type="term" value="F:DNA-binding transcription activator activity, RNA polymerase II-specific"/>
    <property type="evidence" value="ECO:0007669"/>
    <property type="project" value="TreeGrafter"/>
</dbReference>
<keyword evidence="4" id="KW-0238">DNA-binding</keyword>
<dbReference type="InterPro" id="IPR004827">
    <property type="entry name" value="bZIP"/>
</dbReference>
<dbReference type="GO" id="GO:0005634">
    <property type="term" value="C:nucleus"/>
    <property type="evidence" value="ECO:0007669"/>
    <property type="project" value="UniProtKB-SubCell"/>
</dbReference>
<proteinExistence type="inferred from homology"/>
<feature type="domain" description="BZIP" evidence="8">
    <location>
        <begin position="278"/>
        <end position="341"/>
    </location>
</feature>
<evidence type="ECO:0000256" key="5">
    <source>
        <dbReference type="ARBA" id="ARBA00023163"/>
    </source>
</evidence>
<evidence type="ECO:0000256" key="3">
    <source>
        <dbReference type="ARBA" id="ARBA00023015"/>
    </source>
</evidence>
<dbReference type="AlphaFoldDB" id="A0A914WFG0"/>
<feature type="region of interest" description="Disordered" evidence="7">
    <location>
        <begin position="205"/>
        <end position="234"/>
    </location>
</feature>
<dbReference type="CDD" id="cd14692">
    <property type="entry name" value="bZIP_ATF4"/>
    <property type="match status" value="1"/>
</dbReference>
<dbReference type="PROSITE" id="PS00036">
    <property type="entry name" value="BZIP_BASIC"/>
    <property type="match status" value="1"/>
</dbReference>
<feature type="region of interest" description="Disordered" evidence="7">
    <location>
        <begin position="268"/>
        <end position="294"/>
    </location>
</feature>
<dbReference type="InterPro" id="IPR046347">
    <property type="entry name" value="bZIP_sf"/>
</dbReference>
<accession>A0A914WFG0</accession>
<keyword evidence="6" id="KW-0539">Nucleus</keyword>
<comment type="similarity">
    <text evidence="2">Belongs to the bZIP family.</text>
</comment>
<dbReference type="PANTHER" id="PTHR13044">
    <property type="entry name" value="ACTIVATING TRANSCRIPTION FACTOR ATF 4/5"/>
    <property type="match status" value="1"/>
</dbReference>
<feature type="compositionally biased region" description="Low complexity" evidence="7">
    <location>
        <begin position="210"/>
        <end position="231"/>
    </location>
</feature>
<feature type="region of interest" description="Disordered" evidence="7">
    <location>
        <begin position="115"/>
        <end position="134"/>
    </location>
</feature>